<name>A0ACB6YZ82_THEGA</name>
<dbReference type="Proteomes" id="UP000886501">
    <property type="component" value="Unassembled WGS sequence"/>
</dbReference>
<reference evidence="1" key="1">
    <citation type="submission" date="2019-10" db="EMBL/GenBank/DDBJ databases">
        <authorList>
            <consortium name="DOE Joint Genome Institute"/>
            <person name="Kuo A."/>
            <person name="Miyauchi S."/>
            <person name="Kiss E."/>
            <person name="Drula E."/>
            <person name="Kohler A."/>
            <person name="Sanchez-Garcia M."/>
            <person name="Andreopoulos B."/>
            <person name="Barry K.W."/>
            <person name="Bonito G."/>
            <person name="Buee M."/>
            <person name="Carver A."/>
            <person name="Chen C."/>
            <person name="Cichocki N."/>
            <person name="Clum A."/>
            <person name="Culley D."/>
            <person name="Crous P.W."/>
            <person name="Fauchery L."/>
            <person name="Girlanda M."/>
            <person name="Hayes R."/>
            <person name="Keri Z."/>
            <person name="Labutti K."/>
            <person name="Lipzen A."/>
            <person name="Lombard V."/>
            <person name="Magnuson J."/>
            <person name="Maillard F."/>
            <person name="Morin E."/>
            <person name="Murat C."/>
            <person name="Nolan M."/>
            <person name="Ohm R."/>
            <person name="Pangilinan J."/>
            <person name="Pereira M."/>
            <person name="Perotto S."/>
            <person name="Peter M."/>
            <person name="Riley R."/>
            <person name="Sitrit Y."/>
            <person name="Stielow B."/>
            <person name="Szollosi G."/>
            <person name="Zifcakova L."/>
            <person name="Stursova M."/>
            <person name="Spatafora J.W."/>
            <person name="Tedersoo L."/>
            <person name="Vaario L.-M."/>
            <person name="Yamada A."/>
            <person name="Yan M."/>
            <person name="Wang P."/>
            <person name="Xu J."/>
            <person name="Bruns T."/>
            <person name="Baldrian P."/>
            <person name="Vilgalys R."/>
            <person name="Henrissat B."/>
            <person name="Grigoriev I.V."/>
            <person name="Hibbett D."/>
            <person name="Nagy L.G."/>
            <person name="Martin F.M."/>
        </authorList>
    </citation>
    <scope>NUCLEOTIDE SEQUENCE</scope>
    <source>
        <strain evidence="1">P2</strain>
    </source>
</reference>
<proteinExistence type="predicted"/>
<evidence type="ECO:0000313" key="2">
    <source>
        <dbReference type="Proteomes" id="UP000886501"/>
    </source>
</evidence>
<sequence length="101" mass="11710">MSPSSSTLSRARKTIFWLFLDPVNTNAESRAIDLSGYDWVNMRVDEFMEMKLSPAMQKWFDFHPRLSTLRLWIVSLPALLSVLCLNSHSASRSHPTTRHHH</sequence>
<keyword evidence="2" id="KW-1185">Reference proteome</keyword>
<accession>A0ACB6YZ82</accession>
<protein>
    <submittedName>
        <fullName evidence="1">Uncharacterized protein</fullName>
    </submittedName>
</protein>
<comment type="caution">
    <text evidence="1">The sequence shown here is derived from an EMBL/GenBank/DDBJ whole genome shotgun (WGS) entry which is preliminary data.</text>
</comment>
<gene>
    <name evidence="1" type="ORF">BDM02DRAFT_3124262</name>
</gene>
<evidence type="ECO:0000313" key="1">
    <source>
        <dbReference type="EMBL" id="KAF9642686.1"/>
    </source>
</evidence>
<reference evidence="1" key="2">
    <citation type="journal article" date="2020" name="Nat. Commun.">
        <title>Large-scale genome sequencing of mycorrhizal fungi provides insights into the early evolution of symbiotic traits.</title>
        <authorList>
            <person name="Miyauchi S."/>
            <person name="Kiss E."/>
            <person name="Kuo A."/>
            <person name="Drula E."/>
            <person name="Kohler A."/>
            <person name="Sanchez-Garcia M."/>
            <person name="Morin E."/>
            <person name="Andreopoulos B."/>
            <person name="Barry K.W."/>
            <person name="Bonito G."/>
            <person name="Buee M."/>
            <person name="Carver A."/>
            <person name="Chen C."/>
            <person name="Cichocki N."/>
            <person name="Clum A."/>
            <person name="Culley D."/>
            <person name="Crous P.W."/>
            <person name="Fauchery L."/>
            <person name="Girlanda M."/>
            <person name="Hayes R.D."/>
            <person name="Keri Z."/>
            <person name="LaButti K."/>
            <person name="Lipzen A."/>
            <person name="Lombard V."/>
            <person name="Magnuson J."/>
            <person name="Maillard F."/>
            <person name="Murat C."/>
            <person name="Nolan M."/>
            <person name="Ohm R.A."/>
            <person name="Pangilinan J."/>
            <person name="Pereira M.F."/>
            <person name="Perotto S."/>
            <person name="Peter M."/>
            <person name="Pfister S."/>
            <person name="Riley R."/>
            <person name="Sitrit Y."/>
            <person name="Stielow J.B."/>
            <person name="Szollosi G."/>
            <person name="Zifcakova L."/>
            <person name="Stursova M."/>
            <person name="Spatafora J.W."/>
            <person name="Tedersoo L."/>
            <person name="Vaario L.M."/>
            <person name="Yamada A."/>
            <person name="Yan M."/>
            <person name="Wang P."/>
            <person name="Xu J."/>
            <person name="Bruns T."/>
            <person name="Baldrian P."/>
            <person name="Vilgalys R."/>
            <person name="Dunand C."/>
            <person name="Henrissat B."/>
            <person name="Grigoriev I.V."/>
            <person name="Hibbett D."/>
            <person name="Nagy L.G."/>
            <person name="Martin F.M."/>
        </authorList>
    </citation>
    <scope>NUCLEOTIDE SEQUENCE</scope>
    <source>
        <strain evidence="1">P2</strain>
    </source>
</reference>
<organism evidence="1 2">
    <name type="scientific">Thelephora ganbajun</name>
    <name type="common">Ganba fungus</name>
    <dbReference type="NCBI Taxonomy" id="370292"/>
    <lineage>
        <taxon>Eukaryota</taxon>
        <taxon>Fungi</taxon>
        <taxon>Dikarya</taxon>
        <taxon>Basidiomycota</taxon>
        <taxon>Agaricomycotina</taxon>
        <taxon>Agaricomycetes</taxon>
        <taxon>Thelephorales</taxon>
        <taxon>Thelephoraceae</taxon>
        <taxon>Thelephora</taxon>
    </lineage>
</organism>
<dbReference type="EMBL" id="MU118381">
    <property type="protein sequence ID" value="KAF9642686.1"/>
    <property type="molecule type" value="Genomic_DNA"/>
</dbReference>